<protein>
    <submittedName>
        <fullName evidence="1">Uncharacterized protein</fullName>
    </submittedName>
</protein>
<dbReference type="Proteomes" id="UP001301350">
    <property type="component" value="Unassembled WGS sequence"/>
</dbReference>
<reference evidence="1 2" key="1">
    <citation type="submission" date="2022-07" db="EMBL/GenBank/DDBJ databases">
        <title>Genome-wide signatures of adaptation to extreme environments.</title>
        <authorList>
            <person name="Cho C.H."/>
            <person name="Yoon H.S."/>
        </authorList>
    </citation>
    <scope>NUCLEOTIDE SEQUENCE [LARGE SCALE GENOMIC DNA]</scope>
    <source>
        <strain evidence="1 2">DBV 063 E5</strain>
    </source>
</reference>
<evidence type="ECO:0000313" key="2">
    <source>
        <dbReference type="Proteomes" id="UP001301350"/>
    </source>
</evidence>
<evidence type="ECO:0000313" key="1">
    <source>
        <dbReference type="EMBL" id="KAK4535119.1"/>
    </source>
</evidence>
<dbReference type="EMBL" id="JANCYW010000003">
    <property type="protein sequence ID" value="KAK4535119.1"/>
    <property type="molecule type" value="Genomic_DNA"/>
</dbReference>
<comment type="caution">
    <text evidence="1">The sequence shown here is derived from an EMBL/GenBank/DDBJ whole genome shotgun (WGS) entry which is preliminary data.</text>
</comment>
<sequence length="212" mass="23895">MDHQNSIASSTDVLVFKGYPGVGKSTLSLQVARALRAPRLDKDDVKDALHASGLLRDEHSNRLAKEVLCKLVARQVECGVCEVLVDAPFGYAADMQALCAALQPVARSSSRRVYVWVLDCVLKDESEWRRRVEERARRMESAGQHRPLTWAALRTCVDRYGPAVHYTDAWRGNAWHSLSEHLYVRTVQVDMERAKCCEVVQLLRGEVPSLDH</sequence>
<organism evidence="1 2">
    <name type="scientific">Cyanidium caldarium</name>
    <name type="common">Red alga</name>
    <dbReference type="NCBI Taxonomy" id="2771"/>
    <lineage>
        <taxon>Eukaryota</taxon>
        <taxon>Rhodophyta</taxon>
        <taxon>Bangiophyceae</taxon>
        <taxon>Cyanidiales</taxon>
        <taxon>Cyanidiaceae</taxon>
        <taxon>Cyanidium</taxon>
    </lineage>
</organism>
<dbReference type="PANTHER" id="PTHR37807">
    <property type="entry name" value="OS07G0160300 PROTEIN"/>
    <property type="match status" value="1"/>
</dbReference>
<dbReference type="InterPro" id="IPR027417">
    <property type="entry name" value="P-loop_NTPase"/>
</dbReference>
<dbReference type="Pfam" id="PF13671">
    <property type="entry name" value="AAA_33"/>
    <property type="match status" value="1"/>
</dbReference>
<gene>
    <name evidence="1" type="ORF">CDCA_CDCA03G1144</name>
</gene>
<dbReference type="SUPFAM" id="SSF52540">
    <property type="entry name" value="P-loop containing nucleoside triphosphate hydrolases"/>
    <property type="match status" value="1"/>
</dbReference>
<dbReference type="AlphaFoldDB" id="A0AAV9IS92"/>
<name>A0AAV9IS92_CYACA</name>
<dbReference type="PANTHER" id="PTHR37807:SF3">
    <property type="entry name" value="OS07G0160300 PROTEIN"/>
    <property type="match status" value="1"/>
</dbReference>
<dbReference type="Gene3D" id="3.40.50.300">
    <property type="entry name" value="P-loop containing nucleotide triphosphate hydrolases"/>
    <property type="match status" value="1"/>
</dbReference>
<accession>A0AAV9IS92</accession>
<keyword evidence="2" id="KW-1185">Reference proteome</keyword>
<proteinExistence type="predicted"/>